<name>A0A8U0A663_9EURY</name>
<feature type="transmembrane region" description="Helical" evidence="1">
    <location>
        <begin position="44"/>
        <end position="71"/>
    </location>
</feature>
<protein>
    <submittedName>
        <fullName evidence="2">Uncharacterized protein</fullName>
    </submittedName>
</protein>
<keyword evidence="1" id="KW-0812">Transmembrane</keyword>
<dbReference type="GeneID" id="71929166"/>
<geneLocation type="plasmid" evidence="2 3">
    <name>unnamed1</name>
</geneLocation>
<dbReference type="RefSeq" id="WP_247995178.1">
    <property type="nucleotide sequence ID" value="NZ_CP096020.1"/>
</dbReference>
<feature type="transmembrane region" description="Helical" evidence="1">
    <location>
        <begin position="91"/>
        <end position="117"/>
    </location>
</feature>
<reference evidence="2" key="1">
    <citation type="submission" date="2022-04" db="EMBL/GenBank/DDBJ databases">
        <title>Halocatena sp. nov., isolated from a salt lake.</title>
        <authorList>
            <person name="Cui H.-L."/>
        </authorList>
    </citation>
    <scope>NUCLEOTIDE SEQUENCE</scope>
    <source>
        <strain evidence="2">AD-1</strain>
        <plasmid evidence="2">unnamed1</plasmid>
    </source>
</reference>
<keyword evidence="1" id="KW-1133">Transmembrane helix</keyword>
<dbReference type="EMBL" id="CP096020">
    <property type="protein sequence ID" value="UPM44524.1"/>
    <property type="molecule type" value="Genomic_DNA"/>
</dbReference>
<keyword evidence="2" id="KW-0614">Plasmid</keyword>
<keyword evidence="1" id="KW-0472">Membrane</keyword>
<evidence type="ECO:0000256" key="1">
    <source>
        <dbReference type="SAM" id="Phobius"/>
    </source>
</evidence>
<proteinExistence type="predicted"/>
<sequence>MTTRQYYSNWWYGIMIPLFGAVGWMIVIPFLENTTYLELPFSRIIFLASGLIIAVTSFLSPVFVVCLWLDARKLRESDAPWSPNPWLWGTIGGIAMLVGVLLSYLGPKIIVALGYLYRRHRRVGLLGDTTVAETE</sequence>
<keyword evidence="3" id="KW-1185">Reference proteome</keyword>
<accession>A0A8U0A663</accession>
<dbReference type="KEGG" id="haad:MW046_13925"/>
<feature type="transmembrane region" description="Helical" evidence="1">
    <location>
        <begin position="12"/>
        <end position="32"/>
    </location>
</feature>
<evidence type="ECO:0000313" key="2">
    <source>
        <dbReference type="EMBL" id="UPM44524.1"/>
    </source>
</evidence>
<gene>
    <name evidence="2" type="ORF">MW046_13925</name>
</gene>
<evidence type="ECO:0000313" key="3">
    <source>
        <dbReference type="Proteomes" id="UP000831768"/>
    </source>
</evidence>
<organism evidence="2 3">
    <name type="scientific">Halocatena salina</name>
    <dbReference type="NCBI Taxonomy" id="2934340"/>
    <lineage>
        <taxon>Archaea</taxon>
        <taxon>Methanobacteriati</taxon>
        <taxon>Methanobacteriota</taxon>
        <taxon>Stenosarchaea group</taxon>
        <taxon>Halobacteria</taxon>
        <taxon>Halobacteriales</taxon>
        <taxon>Natronomonadaceae</taxon>
        <taxon>Halocatena</taxon>
    </lineage>
</organism>
<dbReference type="Proteomes" id="UP000831768">
    <property type="component" value="Plasmid unnamed1"/>
</dbReference>
<dbReference type="AlphaFoldDB" id="A0A8U0A663"/>